<keyword evidence="5 8" id="KW-0720">Serine protease</keyword>
<accession>A0ABR9G8X6</accession>
<proteinExistence type="predicted"/>
<keyword evidence="7" id="KW-0865">Zymogen</keyword>
<feature type="active site" description="Charge relay system" evidence="8">
    <location>
        <position position="291"/>
    </location>
</feature>
<feature type="domain" description="Peptidase S53" evidence="10">
    <location>
        <begin position="218"/>
        <end position="642"/>
    </location>
</feature>
<sequence length="643" mass="67497">MFAKLQRKSLPLSLGLLLAGLSTGAIAANASPAIDAGAAPAAQNVQVTLVLKLRNQTALEDYIRQTVTPGSAHYQQFLTTSQFAQQFGPSSSDLARVQAYLQKQGLSSDVLPSHLVVRASGTTAQINALFSTSIHNYVSRQDGRHFHKPAGAVQIPSAIADVVDVASGLSNELHYRPHHVASPQFAALNAQHPQISALNSSGSGGSGGNSTASGLPGQYTVGDVANFYDINPLYQRGVVGRGSTVAIVTLSNFYPADATAYWSHIHLTTKPNRITQVHVDGGGAIDGGSGETSIDVEQSGGVAPYADILVYDAPNAGNGYVDAFAQAVSDNIADSISTSWGLPEIFSFAALNVDGASNTDTSDAGDLRAFHSIFLEAAVQGQSLFAAAGDSGAYDTVRDLGAGTAVGDYTAPLSVDSPASDPYITAAGGTTTPYKYAFGTGPTEAIKQESVWGWDYIQNYFDTYIGQGVVNLFSSGGGGGVSVYWHTPFYQAFTDGVRRSETKQSLVYNDPSAGPTTLLKLPGHFAGRNVPDISLNADPETGYIYISTADGGLNSGEGGTSFVAPQLNGITALLRQSTGHRIGLWNPQVYAIQNIFGYGRYTPFNSVRAGDNWFYDGQPRYNPGAGIGTLDVANLDVFLRSGF</sequence>
<dbReference type="PANTHER" id="PTHR14218:SF15">
    <property type="entry name" value="TRIPEPTIDYL-PEPTIDASE 1"/>
    <property type="match status" value="1"/>
</dbReference>
<comment type="caution">
    <text evidence="8">Lacks conserved residue(s) required for the propagation of feature annotation.</text>
</comment>
<evidence type="ECO:0000256" key="5">
    <source>
        <dbReference type="ARBA" id="ARBA00022825"/>
    </source>
</evidence>
<dbReference type="Gene3D" id="3.40.50.200">
    <property type="entry name" value="Peptidase S8/S53 domain"/>
    <property type="match status" value="1"/>
</dbReference>
<feature type="signal peptide" evidence="9">
    <location>
        <begin position="1"/>
        <end position="27"/>
    </location>
</feature>
<gene>
    <name evidence="11" type="ORF">IGX34_08900</name>
</gene>
<evidence type="ECO:0000256" key="7">
    <source>
        <dbReference type="ARBA" id="ARBA00023145"/>
    </source>
</evidence>
<dbReference type="EMBL" id="JACZZA010000004">
    <property type="protein sequence ID" value="MBE1160507.1"/>
    <property type="molecule type" value="Genomic_DNA"/>
</dbReference>
<evidence type="ECO:0000313" key="11">
    <source>
        <dbReference type="EMBL" id="MBE1160507.1"/>
    </source>
</evidence>
<dbReference type="PANTHER" id="PTHR14218">
    <property type="entry name" value="PROTEASE S8 TRIPEPTIDYL PEPTIDASE I CLN2"/>
    <property type="match status" value="1"/>
</dbReference>
<keyword evidence="9" id="KW-0732">Signal</keyword>
<dbReference type="CDD" id="cd04056">
    <property type="entry name" value="Peptidases_S53"/>
    <property type="match status" value="1"/>
</dbReference>
<reference evidence="11 12" key="1">
    <citation type="submission" date="2020-09" db="EMBL/GenBank/DDBJ databases">
        <title>Dyella sp. 7MK23 isolated from forest soil.</title>
        <authorList>
            <person name="Fu J."/>
        </authorList>
    </citation>
    <scope>NUCLEOTIDE SEQUENCE [LARGE SCALE GENOMIC DNA]</scope>
    <source>
        <strain evidence="11 12">7MK23</strain>
    </source>
</reference>
<evidence type="ECO:0000256" key="6">
    <source>
        <dbReference type="ARBA" id="ARBA00022837"/>
    </source>
</evidence>
<evidence type="ECO:0000256" key="3">
    <source>
        <dbReference type="ARBA" id="ARBA00022723"/>
    </source>
</evidence>
<dbReference type="InterPro" id="IPR030400">
    <property type="entry name" value="Sedolisin_dom"/>
</dbReference>
<evidence type="ECO:0000259" key="10">
    <source>
        <dbReference type="PROSITE" id="PS51695"/>
    </source>
</evidence>
<keyword evidence="4 8" id="KW-0378">Hydrolase</keyword>
<feature type="chain" id="PRO_5047407170" evidence="9">
    <location>
        <begin position="28"/>
        <end position="643"/>
    </location>
</feature>
<evidence type="ECO:0000256" key="1">
    <source>
        <dbReference type="ARBA" id="ARBA00001913"/>
    </source>
</evidence>
<dbReference type="SUPFAM" id="SSF52743">
    <property type="entry name" value="Subtilisin-like"/>
    <property type="match status" value="1"/>
</dbReference>
<evidence type="ECO:0000313" key="12">
    <source>
        <dbReference type="Proteomes" id="UP000651010"/>
    </source>
</evidence>
<keyword evidence="6" id="KW-0106">Calcium</keyword>
<dbReference type="InterPro" id="IPR000209">
    <property type="entry name" value="Peptidase_S8/S53_dom"/>
</dbReference>
<protein>
    <submittedName>
        <fullName evidence="11">S8/S53 family peptidase</fullName>
    </submittedName>
</protein>
<dbReference type="Pfam" id="PF09286">
    <property type="entry name" value="Pro-kuma_activ"/>
    <property type="match status" value="1"/>
</dbReference>
<dbReference type="Proteomes" id="UP000651010">
    <property type="component" value="Unassembled WGS sequence"/>
</dbReference>
<evidence type="ECO:0000256" key="8">
    <source>
        <dbReference type="PROSITE-ProRule" id="PRU01032"/>
    </source>
</evidence>
<dbReference type="SUPFAM" id="SSF54897">
    <property type="entry name" value="Protease propeptides/inhibitors"/>
    <property type="match status" value="1"/>
</dbReference>
<dbReference type="CDD" id="cd11377">
    <property type="entry name" value="Pro-peptidase_S53"/>
    <property type="match status" value="1"/>
</dbReference>
<keyword evidence="2 8" id="KW-0645">Protease</keyword>
<comment type="cofactor">
    <cofactor evidence="1">
        <name>Ca(2+)</name>
        <dbReference type="ChEBI" id="CHEBI:29108"/>
    </cofactor>
</comment>
<dbReference type="InterPro" id="IPR036852">
    <property type="entry name" value="Peptidase_S8/S53_dom_sf"/>
</dbReference>
<dbReference type="InterPro" id="IPR015366">
    <property type="entry name" value="S53_propep"/>
</dbReference>
<dbReference type="SMART" id="SM00944">
    <property type="entry name" value="Pro-kuma_activ"/>
    <property type="match status" value="1"/>
</dbReference>
<organism evidence="11 12">
    <name type="scientific">Dyella acidiphila</name>
    <dbReference type="NCBI Taxonomy" id="2775866"/>
    <lineage>
        <taxon>Bacteria</taxon>
        <taxon>Pseudomonadati</taxon>
        <taxon>Pseudomonadota</taxon>
        <taxon>Gammaproteobacteria</taxon>
        <taxon>Lysobacterales</taxon>
        <taxon>Rhodanobacteraceae</taxon>
        <taxon>Dyella</taxon>
    </lineage>
</organism>
<evidence type="ECO:0000256" key="4">
    <source>
        <dbReference type="ARBA" id="ARBA00022801"/>
    </source>
</evidence>
<dbReference type="Pfam" id="PF00082">
    <property type="entry name" value="Peptidase_S8"/>
    <property type="match status" value="1"/>
</dbReference>
<feature type="active site" description="Charge relay system" evidence="8">
    <location>
        <position position="295"/>
    </location>
</feature>
<feature type="active site" description="Charge relay system" evidence="8">
    <location>
        <position position="561"/>
    </location>
</feature>
<keyword evidence="3" id="KW-0479">Metal-binding</keyword>
<name>A0ABR9G8X6_9GAMM</name>
<comment type="caution">
    <text evidence="11">The sequence shown here is derived from an EMBL/GenBank/DDBJ whole genome shotgun (WGS) entry which is preliminary data.</text>
</comment>
<dbReference type="InterPro" id="IPR050819">
    <property type="entry name" value="Tripeptidyl-peptidase_I"/>
</dbReference>
<keyword evidence="12" id="KW-1185">Reference proteome</keyword>
<evidence type="ECO:0000256" key="9">
    <source>
        <dbReference type="SAM" id="SignalP"/>
    </source>
</evidence>
<evidence type="ECO:0000256" key="2">
    <source>
        <dbReference type="ARBA" id="ARBA00022670"/>
    </source>
</evidence>
<dbReference type="PROSITE" id="PS51695">
    <property type="entry name" value="SEDOLISIN"/>
    <property type="match status" value="1"/>
</dbReference>
<dbReference type="RefSeq" id="WP_192555367.1">
    <property type="nucleotide sequence ID" value="NZ_JACZZA010000004.1"/>
</dbReference>